<comment type="cofactor">
    <cofactor evidence="1">
        <name>Zn(2+)</name>
        <dbReference type="ChEBI" id="CHEBI:29105"/>
    </cofactor>
</comment>
<evidence type="ECO:0000256" key="3">
    <source>
        <dbReference type="ARBA" id="ARBA00022670"/>
    </source>
</evidence>
<dbReference type="InterPro" id="IPR050570">
    <property type="entry name" value="Cell_wall_metabolism_enzyme"/>
</dbReference>
<feature type="domain" description="Csd3-like second N-terminal" evidence="9">
    <location>
        <begin position="172"/>
        <end position="294"/>
    </location>
</feature>
<comment type="subcellular location">
    <subcellularLocation>
        <location evidence="2">Cell envelope</location>
    </subcellularLocation>
</comment>
<keyword evidence="5" id="KW-0378">Hydrolase</keyword>
<dbReference type="GO" id="GO:0046872">
    <property type="term" value="F:metal ion binding"/>
    <property type="evidence" value="ECO:0007669"/>
    <property type="project" value="UniProtKB-KW"/>
</dbReference>
<evidence type="ECO:0000259" key="8">
    <source>
        <dbReference type="Pfam" id="PF01551"/>
    </source>
</evidence>
<gene>
    <name evidence="11" type="ORF">Nstercoris_01522</name>
</gene>
<evidence type="ECO:0000256" key="7">
    <source>
        <dbReference type="ARBA" id="ARBA00023049"/>
    </source>
</evidence>
<keyword evidence="3" id="KW-0645">Protease</keyword>
<organism evidence="11 12">
    <name type="scientific">Nitrosomonas stercoris</name>
    <dbReference type="NCBI Taxonomy" id="1444684"/>
    <lineage>
        <taxon>Bacteria</taxon>
        <taxon>Pseudomonadati</taxon>
        <taxon>Pseudomonadota</taxon>
        <taxon>Betaproteobacteria</taxon>
        <taxon>Nitrosomonadales</taxon>
        <taxon>Nitrosomonadaceae</taxon>
        <taxon>Nitrosomonas</taxon>
    </lineage>
</organism>
<dbReference type="PANTHER" id="PTHR21666">
    <property type="entry name" value="PEPTIDASE-RELATED"/>
    <property type="match status" value="1"/>
</dbReference>
<dbReference type="Gene3D" id="2.70.70.10">
    <property type="entry name" value="Glucose Permease (Domain IIA)"/>
    <property type="match status" value="1"/>
</dbReference>
<evidence type="ECO:0000313" key="11">
    <source>
        <dbReference type="EMBL" id="BBL35260.1"/>
    </source>
</evidence>
<dbReference type="GO" id="GO:0004222">
    <property type="term" value="F:metalloendopeptidase activity"/>
    <property type="evidence" value="ECO:0007669"/>
    <property type="project" value="TreeGrafter"/>
</dbReference>
<keyword evidence="7" id="KW-0482">Metalloprotease</keyword>
<feature type="domain" description="M23ase beta-sheet core" evidence="8">
    <location>
        <begin position="307"/>
        <end position="403"/>
    </location>
</feature>
<evidence type="ECO:0000256" key="2">
    <source>
        <dbReference type="ARBA" id="ARBA00004196"/>
    </source>
</evidence>
<dbReference type="Pfam" id="PF01551">
    <property type="entry name" value="Peptidase_M23"/>
    <property type="match status" value="1"/>
</dbReference>
<dbReference type="CDD" id="cd12797">
    <property type="entry name" value="M23_peptidase"/>
    <property type="match status" value="1"/>
</dbReference>
<evidence type="ECO:0000313" key="12">
    <source>
        <dbReference type="Proteomes" id="UP000316473"/>
    </source>
</evidence>
<dbReference type="InterPro" id="IPR054512">
    <property type="entry name" value="NMB0315-like_N"/>
</dbReference>
<sequence length="445" mass="50068">MIYYQSSRKKRRNILAQKNTVFAQKKVRWITCLLSLPLLGMVTAFGIAPDSSLQEVPNQKIIRALPLPEKFASSDPDMTFWHQESIRRGDTIAAILARLEVSQKDKRHFLETVRNNQVMNQLRPGEIIHAETRPDGELLTLRYFYGNGEQFQVEKIDDTFELSKQSTADGTTRIQVTSGIITTSLFAAVDKADLPSTVASQMIEIFSSSIDFHRDVRKGDRFTVVYESTQDESGKVQVGRVLAVDFFNKKKASRAVYFKSPDGTDGYYTPQGENLNKPFLMAPLKFSRISSGFSNGRYHPILKRWRAHKGIDYAAPTGTPIMATADGVVEFKGWQKGYGNLIVLKHDAQYSSAYGHLSKFSKTLHNGARVKQGDVIGFVGATGMATGPHLHYELRVNGVQRDPSKIVMPVAQSVGKKHYGEFRKQTRELISRLDLLRNTRFVALN</sequence>
<dbReference type="InterPro" id="IPR016047">
    <property type="entry name" value="M23ase_b-sheet_dom"/>
</dbReference>
<keyword evidence="6" id="KW-0862">Zinc</keyword>
<dbReference type="Gene3D" id="3.10.450.350">
    <property type="match status" value="2"/>
</dbReference>
<dbReference type="Pfam" id="PF19425">
    <property type="entry name" value="Csd3_N2"/>
    <property type="match status" value="1"/>
</dbReference>
<dbReference type="InterPro" id="IPR011055">
    <property type="entry name" value="Dup_hybrid_motif"/>
</dbReference>
<dbReference type="AlphaFoldDB" id="A0A4Y1YM81"/>
<proteinExistence type="predicted"/>
<reference evidence="11 12" key="1">
    <citation type="submission" date="2019-06" db="EMBL/GenBank/DDBJ databases">
        <title>Nitrosomonas stercoris KYUHI-S whole genome shotgun sequence.</title>
        <authorList>
            <person name="Nakagawa T."/>
            <person name="Tsuchiya Y."/>
            <person name="Takahashi R."/>
        </authorList>
    </citation>
    <scope>NUCLEOTIDE SEQUENCE [LARGE SCALE GENOMIC DNA]</scope>
    <source>
        <strain evidence="11 12">KYUHI-S</strain>
    </source>
</reference>
<dbReference type="GO" id="GO:0006508">
    <property type="term" value="P:proteolysis"/>
    <property type="evidence" value="ECO:0007669"/>
    <property type="project" value="UniProtKB-KW"/>
</dbReference>
<evidence type="ECO:0000256" key="6">
    <source>
        <dbReference type="ARBA" id="ARBA00022833"/>
    </source>
</evidence>
<name>A0A4Y1YM81_9PROT</name>
<dbReference type="Proteomes" id="UP000316473">
    <property type="component" value="Chromosome"/>
</dbReference>
<dbReference type="InterPro" id="IPR045834">
    <property type="entry name" value="Csd3_N2"/>
</dbReference>
<keyword evidence="4" id="KW-0479">Metal-binding</keyword>
<protein>
    <submittedName>
        <fullName evidence="11">Uncharacterized protein</fullName>
    </submittedName>
</protein>
<dbReference type="KEGG" id="nst:Nstercoris_01522"/>
<keyword evidence="12" id="KW-1185">Reference proteome</keyword>
<accession>A0A4Y1YM81</accession>
<evidence type="ECO:0000256" key="5">
    <source>
        <dbReference type="ARBA" id="ARBA00022801"/>
    </source>
</evidence>
<dbReference type="PANTHER" id="PTHR21666:SF288">
    <property type="entry name" value="CELL DIVISION PROTEIN YTFB"/>
    <property type="match status" value="1"/>
</dbReference>
<dbReference type="EMBL" id="AP019755">
    <property type="protein sequence ID" value="BBL35260.1"/>
    <property type="molecule type" value="Genomic_DNA"/>
</dbReference>
<evidence type="ECO:0000256" key="1">
    <source>
        <dbReference type="ARBA" id="ARBA00001947"/>
    </source>
</evidence>
<dbReference type="SUPFAM" id="SSF51261">
    <property type="entry name" value="Duplicated hybrid motif"/>
    <property type="match status" value="1"/>
</dbReference>
<dbReference type="GO" id="GO:0030313">
    <property type="term" value="C:cell envelope"/>
    <property type="evidence" value="ECO:0007669"/>
    <property type="project" value="UniProtKB-SubCell"/>
</dbReference>
<feature type="domain" description="DD-carboxypeptidase/endopeptidase Mpg-like N-terminal" evidence="10">
    <location>
        <begin position="80"/>
        <end position="145"/>
    </location>
</feature>
<evidence type="ECO:0000259" key="10">
    <source>
        <dbReference type="Pfam" id="PF22310"/>
    </source>
</evidence>
<evidence type="ECO:0000259" key="9">
    <source>
        <dbReference type="Pfam" id="PF19425"/>
    </source>
</evidence>
<dbReference type="Pfam" id="PF22310">
    <property type="entry name" value="NMB0315_dom_I"/>
    <property type="match status" value="1"/>
</dbReference>
<evidence type="ECO:0000256" key="4">
    <source>
        <dbReference type="ARBA" id="ARBA00022723"/>
    </source>
</evidence>